<evidence type="ECO:0000256" key="2">
    <source>
        <dbReference type="SAM" id="Phobius"/>
    </source>
</evidence>
<sequence length="351" mass="36871">MGIEIPDSLKPIAAVVATDWPECDETAIERMADHWEDMAGTLTEIRDEGDAITQALLARISGDTNASIQQFWQSAGGDLDGLVTFCNAIAFACRVMAMLIRAVKIYIIAMLVELAINLAIAAALAVETFGASMAEGAAAQAITRTLVRQALKELLQQILKETIIEAFKGFMQGAGKELAWQAGETALGLRDGIDLGDVAQAGAHNAISNAVTGGLNAGLDGILDSGGTHRTRPDSGTDAENDGGIREKIDELGGNAADSVVEGPDDDKERLQNDAGELLENWLGLSEEEPAAGDEPAESPPAEPQPAEAPEAEAPPLEPALTAPPATGFSLNMGPDTFYRDDEAGRLRLDN</sequence>
<keyword evidence="5" id="KW-1185">Reference proteome</keyword>
<protein>
    <recommendedName>
        <fullName evidence="3">Outer membrane channel protein CpnT-like N-terminal domain-containing protein</fullName>
    </recommendedName>
</protein>
<keyword evidence="2" id="KW-0472">Membrane</keyword>
<reference evidence="4 5" key="1">
    <citation type="submission" date="2020-04" db="EMBL/GenBank/DDBJ databases">
        <title>MicrobeNet Type strains.</title>
        <authorList>
            <person name="Nicholson A.C."/>
        </authorList>
    </citation>
    <scope>NUCLEOTIDE SEQUENCE [LARGE SCALE GENOMIC DNA]</scope>
    <source>
        <strain evidence="4 5">JCM 12354</strain>
    </source>
</reference>
<evidence type="ECO:0000313" key="5">
    <source>
        <dbReference type="Proteomes" id="UP000565711"/>
    </source>
</evidence>
<feature type="compositionally biased region" description="Basic and acidic residues" evidence="1">
    <location>
        <begin position="338"/>
        <end position="351"/>
    </location>
</feature>
<dbReference type="InterPro" id="IPR057746">
    <property type="entry name" value="CpnT-like_N"/>
</dbReference>
<feature type="compositionally biased region" description="Low complexity" evidence="1">
    <location>
        <begin position="305"/>
        <end position="326"/>
    </location>
</feature>
<accession>A0A846XX46</accession>
<evidence type="ECO:0000313" key="4">
    <source>
        <dbReference type="EMBL" id="NKY50512.1"/>
    </source>
</evidence>
<evidence type="ECO:0000256" key="1">
    <source>
        <dbReference type="SAM" id="MobiDB-lite"/>
    </source>
</evidence>
<gene>
    <name evidence="4" type="ORF">HGA08_09850</name>
</gene>
<feature type="transmembrane region" description="Helical" evidence="2">
    <location>
        <begin position="105"/>
        <end position="126"/>
    </location>
</feature>
<comment type="caution">
    <text evidence="4">The sequence shown here is derived from an EMBL/GenBank/DDBJ whole genome shotgun (WGS) entry which is preliminary data.</text>
</comment>
<organism evidence="4 5">
    <name type="scientific">Nocardia vermiculata</name>
    <dbReference type="NCBI Taxonomy" id="257274"/>
    <lineage>
        <taxon>Bacteria</taxon>
        <taxon>Bacillati</taxon>
        <taxon>Actinomycetota</taxon>
        <taxon>Actinomycetes</taxon>
        <taxon>Mycobacteriales</taxon>
        <taxon>Nocardiaceae</taxon>
        <taxon>Nocardia</taxon>
    </lineage>
</organism>
<dbReference type="RefSeq" id="WP_157102862.1">
    <property type="nucleotide sequence ID" value="NZ_JAAXOP010000004.1"/>
</dbReference>
<keyword evidence="2" id="KW-0812">Transmembrane</keyword>
<keyword evidence="2" id="KW-1133">Transmembrane helix</keyword>
<feature type="compositionally biased region" description="Acidic residues" evidence="1">
    <location>
        <begin position="286"/>
        <end position="297"/>
    </location>
</feature>
<dbReference type="Pfam" id="PF25547">
    <property type="entry name" value="WXG100_2"/>
    <property type="match status" value="1"/>
</dbReference>
<dbReference type="EMBL" id="JAAXOP010000004">
    <property type="protein sequence ID" value="NKY50512.1"/>
    <property type="molecule type" value="Genomic_DNA"/>
</dbReference>
<feature type="domain" description="Outer membrane channel protein CpnT-like N-terminal" evidence="3">
    <location>
        <begin position="14"/>
        <end position="145"/>
    </location>
</feature>
<dbReference type="AlphaFoldDB" id="A0A846XX46"/>
<evidence type="ECO:0000259" key="3">
    <source>
        <dbReference type="Pfam" id="PF25547"/>
    </source>
</evidence>
<proteinExistence type="predicted"/>
<name>A0A846XX46_9NOCA</name>
<feature type="region of interest" description="Disordered" evidence="1">
    <location>
        <begin position="224"/>
        <end position="351"/>
    </location>
</feature>
<dbReference type="Proteomes" id="UP000565711">
    <property type="component" value="Unassembled WGS sequence"/>
</dbReference>